<reference evidence="1" key="1">
    <citation type="submission" date="2024-07" db="EMBL/GenBank/DDBJ databases">
        <authorList>
            <person name="Kim Y.J."/>
            <person name="Jeong J.Y."/>
        </authorList>
    </citation>
    <scope>NUCLEOTIDE SEQUENCE</scope>
    <source>
        <strain evidence="1">GIHE-MW2</strain>
    </source>
</reference>
<dbReference type="PANTHER" id="PTHR33598:SF2">
    <property type="entry name" value="MAR-BINDING FILAMENT-LIKE PROTEIN"/>
    <property type="match status" value="1"/>
</dbReference>
<evidence type="ECO:0000313" key="1">
    <source>
        <dbReference type="EMBL" id="XCM38482.1"/>
    </source>
</evidence>
<sequence length="116" mass="13338">MNNSSNQFPEFTNHDREGNNLLWQYVQSMSPETISQLSQPTTNEVFQVIERNIMGLLGNLPPEHFGMMVTTSREHLGRLLASAMMSGYFLRNAEQRMSFERSLQLNEPKSSHGDQF</sequence>
<protein>
    <submittedName>
        <fullName evidence="1">DUF760 domain-containing protein</fullName>
    </submittedName>
</protein>
<organism evidence="1">
    <name type="scientific">Planktothricoides raciborskii GIHE-MW2</name>
    <dbReference type="NCBI Taxonomy" id="2792601"/>
    <lineage>
        <taxon>Bacteria</taxon>
        <taxon>Bacillati</taxon>
        <taxon>Cyanobacteriota</taxon>
        <taxon>Cyanophyceae</taxon>
        <taxon>Oscillatoriophycideae</taxon>
        <taxon>Oscillatoriales</taxon>
        <taxon>Oscillatoriaceae</taxon>
        <taxon>Planktothricoides</taxon>
    </lineage>
</organism>
<dbReference type="EMBL" id="CP159837">
    <property type="protein sequence ID" value="XCM38482.1"/>
    <property type="molecule type" value="Genomic_DNA"/>
</dbReference>
<accession>A0AAU8JIZ4</accession>
<proteinExistence type="predicted"/>
<dbReference type="Pfam" id="PF05542">
    <property type="entry name" value="DUF760"/>
    <property type="match status" value="1"/>
</dbReference>
<dbReference type="RefSeq" id="WP_054466743.1">
    <property type="nucleotide sequence ID" value="NZ_CP159837.1"/>
</dbReference>
<dbReference type="InterPro" id="IPR008479">
    <property type="entry name" value="DUF760"/>
</dbReference>
<dbReference type="AlphaFoldDB" id="A0AAU8JIZ4"/>
<name>A0AAU8JIZ4_9CYAN</name>
<gene>
    <name evidence="1" type="ORF">ABWT76_001335</name>
</gene>
<dbReference type="PANTHER" id="PTHR33598">
    <property type="entry name" value="OS02G0833400 PROTEIN"/>
    <property type="match status" value="1"/>
</dbReference>